<sequence>MTVYGTEAPDLTDGDTTIRPANAEELGYAPVATAPARGAHAAGGESLFDELLGLAEEEVTNIQRFPVKYRKGGWVLEFDCIISEADIKRYRKGALNGRKKLEDADRSVGSAMILIEKNTGIYKQDDGDLKQVEVDGEPVLLGSTEFLSAFGKGSNAHVAIRKFLGDAETNTIGDAVLKAAGWSEDLEPLDPTEA</sequence>
<organism evidence="1 2">
    <name type="scientific">Arthrobacter phage Jinkies</name>
    <dbReference type="NCBI Taxonomy" id="2743903"/>
    <lineage>
        <taxon>Viruses</taxon>
        <taxon>Duplodnaviria</taxon>
        <taxon>Heunggongvirae</taxon>
        <taxon>Uroviricota</taxon>
        <taxon>Caudoviricetes</taxon>
        <taxon>Berryhillviridae</taxon>
        <taxon>Jinkiesvirus</taxon>
        <taxon>Jinkiesvirus jinkies</taxon>
    </lineage>
</organism>
<protein>
    <submittedName>
        <fullName evidence="1">Uncharacterized protein</fullName>
    </submittedName>
</protein>
<dbReference type="Proteomes" id="UP000594363">
    <property type="component" value="Segment"/>
</dbReference>
<name>A0A7S6BF83_9CAUD</name>
<reference evidence="1 2" key="1">
    <citation type="submission" date="2020-05" db="EMBL/GenBank/DDBJ databases">
        <authorList>
            <person name="Bohanan V.A."/>
            <person name="Brazelton B.R."/>
            <person name="Coffey L.M."/>
            <person name="Donovan A.R."/>
            <person name="Gales A.C."/>
            <person name="Glasscock A.J."/>
            <person name="Grill M."/>
            <person name="Harper M.C."/>
            <person name="Hollowell C.E."/>
            <person name="Liu T.Y."/>
            <person name="Mansour C."/>
            <person name="McDowell A.D."/>
            <person name="Miller T.E."/>
            <person name="Nash A.G."/>
            <person name="Seo J."/>
            <person name="Sherman Z.A."/>
            <person name="Albert R.M."/>
            <person name="Ayala A."/>
            <person name="Monti D.L."/>
            <person name="Garlena R.A."/>
            <person name="Russell D.A."/>
            <person name="Pope W.H."/>
            <person name="Jacobs-Sera D."/>
            <person name="Hatfull G.F."/>
        </authorList>
    </citation>
    <scope>NUCLEOTIDE SEQUENCE [LARGE SCALE GENOMIC DNA]</scope>
</reference>
<gene>
    <name evidence="1" type="primary">20</name>
    <name evidence="1" type="ORF">Jinkies_20</name>
</gene>
<evidence type="ECO:0000313" key="1">
    <source>
        <dbReference type="EMBL" id="QKY78968.1"/>
    </source>
</evidence>
<proteinExistence type="predicted"/>
<accession>A0A7S6BF83</accession>
<keyword evidence="2" id="KW-1185">Reference proteome</keyword>
<dbReference type="EMBL" id="MT498043">
    <property type="protein sequence ID" value="QKY78968.1"/>
    <property type="molecule type" value="Genomic_DNA"/>
</dbReference>
<evidence type="ECO:0000313" key="2">
    <source>
        <dbReference type="Proteomes" id="UP000594363"/>
    </source>
</evidence>